<dbReference type="InterPro" id="IPR055955">
    <property type="entry name" value="DUF7533"/>
</dbReference>
<keyword evidence="1" id="KW-1133">Transmembrane helix</keyword>
<gene>
    <name evidence="2" type="ORF">BN996_02607</name>
</gene>
<accession>A0A0D6JTC7</accession>
<evidence type="ECO:0000313" key="2">
    <source>
        <dbReference type="EMBL" id="CQR51179.1"/>
    </source>
</evidence>
<reference evidence="3" key="1">
    <citation type="submission" date="2015-03" db="EMBL/GenBank/DDBJ databases">
        <authorList>
            <person name="Urmite Genomes"/>
        </authorList>
    </citation>
    <scope>NUCLEOTIDE SEQUENCE [LARGE SCALE GENOMIC DNA]</scope>
    <source>
        <strain evidence="3">Arc-Hr</strain>
    </source>
</reference>
<evidence type="ECO:0000313" key="3">
    <source>
        <dbReference type="Proteomes" id="UP000198902"/>
    </source>
</evidence>
<dbReference type="EMBL" id="CSTE01000002">
    <property type="protein sequence ID" value="CQR51179.1"/>
    <property type="molecule type" value="Genomic_DNA"/>
</dbReference>
<organism evidence="2 3">
    <name type="scientific">Haloferax massiliensis</name>
    <dbReference type="NCBI Taxonomy" id="1476858"/>
    <lineage>
        <taxon>Archaea</taxon>
        <taxon>Methanobacteriati</taxon>
        <taxon>Methanobacteriota</taxon>
        <taxon>Stenosarchaea group</taxon>
        <taxon>Halobacteria</taxon>
        <taxon>Halobacteriales</taxon>
        <taxon>Haloferacaceae</taxon>
        <taxon>Haloferax</taxon>
    </lineage>
</organism>
<dbReference type="OrthoDB" id="157531at2157"/>
<protein>
    <submittedName>
        <fullName evidence="2">Uncharacterized protein</fullName>
    </submittedName>
</protein>
<dbReference type="RefSeq" id="WP_089779557.1">
    <property type="nucleotide sequence ID" value="NZ_CABLRR010000002.1"/>
</dbReference>
<sequence>MRLGILEMVGLAATLIFAIPVGGFGLTLLADGRTAFGGAMLLLAVLMVALPKFLTMPQDVPSLAAEKVIGGVAKDPDDDE</sequence>
<name>A0A0D6JTC7_9EURY</name>
<feature type="transmembrane region" description="Helical" evidence="1">
    <location>
        <begin position="9"/>
        <end position="29"/>
    </location>
</feature>
<keyword evidence="3" id="KW-1185">Reference proteome</keyword>
<feature type="transmembrane region" description="Helical" evidence="1">
    <location>
        <begin position="35"/>
        <end position="54"/>
    </location>
</feature>
<dbReference type="Pfam" id="PF24377">
    <property type="entry name" value="DUF7533"/>
    <property type="match status" value="1"/>
</dbReference>
<keyword evidence="1" id="KW-0472">Membrane</keyword>
<evidence type="ECO:0000256" key="1">
    <source>
        <dbReference type="SAM" id="Phobius"/>
    </source>
</evidence>
<keyword evidence="1" id="KW-0812">Transmembrane</keyword>
<dbReference type="AlphaFoldDB" id="A0A0D6JTC7"/>
<proteinExistence type="predicted"/>
<dbReference type="Proteomes" id="UP000198902">
    <property type="component" value="Unassembled WGS sequence"/>
</dbReference>